<dbReference type="AlphaFoldDB" id="A0ABD2CU63"/>
<comment type="caution">
    <text evidence="1">The sequence shown here is derived from an EMBL/GenBank/DDBJ whole genome shotgun (WGS) entry which is preliminary data.</text>
</comment>
<keyword evidence="2" id="KW-1185">Reference proteome</keyword>
<evidence type="ECO:0000313" key="1">
    <source>
        <dbReference type="EMBL" id="KAL2748676.1"/>
    </source>
</evidence>
<proteinExistence type="predicted"/>
<reference evidence="1 2" key="1">
    <citation type="journal article" date="2024" name="Ann. Entomol. Soc. Am.">
        <title>Genomic analyses of the southern and eastern yellowjacket wasps (Hymenoptera: Vespidae) reveal evolutionary signatures of social life.</title>
        <authorList>
            <person name="Catto M.A."/>
            <person name="Caine P.B."/>
            <person name="Orr S.E."/>
            <person name="Hunt B.G."/>
            <person name="Goodisman M.A.D."/>
        </authorList>
    </citation>
    <scope>NUCLEOTIDE SEQUENCE [LARGE SCALE GENOMIC DNA]</scope>
    <source>
        <strain evidence="1">232</strain>
        <tissue evidence="1">Head and thorax</tissue>
    </source>
</reference>
<organism evidence="1 2">
    <name type="scientific">Vespula maculifrons</name>
    <name type="common">Eastern yellow jacket</name>
    <name type="synonym">Wasp</name>
    <dbReference type="NCBI Taxonomy" id="7453"/>
    <lineage>
        <taxon>Eukaryota</taxon>
        <taxon>Metazoa</taxon>
        <taxon>Ecdysozoa</taxon>
        <taxon>Arthropoda</taxon>
        <taxon>Hexapoda</taxon>
        <taxon>Insecta</taxon>
        <taxon>Pterygota</taxon>
        <taxon>Neoptera</taxon>
        <taxon>Endopterygota</taxon>
        <taxon>Hymenoptera</taxon>
        <taxon>Apocrita</taxon>
        <taxon>Aculeata</taxon>
        <taxon>Vespoidea</taxon>
        <taxon>Vespidae</taxon>
        <taxon>Vespinae</taxon>
        <taxon>Vespula</taxon>
    </lineage>
</organism>
<gene>
    <name evidence="1" type="ORF">V1477_003319</name>
</gene>
<evidence type="ECO:0000313" key="2">
    <source>
        <dbReference type="Proteomes" id="UP001607303"/>
    </source>
</evidence>
<dbReference type="EMBL" id="JAYRBN010000031">
    <property type="protein sequence ID" value="KAL2748676.1"/>
    <property type="molecule type" value="Genomic_DNA"/>
</dbReference>
<accession>A0ABD2CU63</accession>
<protein>
    <submittedName>
        <fullName evidence="1">Uncharacterized protein</fullName>
    </submittedName>
</protein>
<name>A0ABD2CU63_VESMC</name>
<sequence length="109" mass="12195">MLMKNTVIGKFAMKTSFSIISSLEITANMSTILFNDGYSDILNVLRILVVRVAYLDYKCSTSVAFHLNGIVEQCSLRLAGIQAVVSSKDSAIFTYYLFNDRFYGEPNTD</sequence>
<dbReference type="Proteomes" id="UP001607303">
    <property type="component" value="Unassembled WGS sequence"/>
</dbReference>